<keyword evidence="4" id="KW-0378">Hydrolase</keyword>
<evidence type="ECO:0000256" key="7">
    <source>
        <dbReference type="SAM" id="Phobius"/>
    </source>
</evidence>
<dbReference type="InterPro" id="IPR022764">
    <property type="entry name" value="Peptidase_S54_rhomboid_dom"/>
</dbReference>
<dbReference type="PANTHER" id="PTHR43731">
    <property type="entry name" value="RHOMBOID PROTEASE"/>
    <property type="match status" value="1"/>
</dbReference>
<organism evidence="9 10">
    <name type="scientific">Catenulispora pinistramenti</name>
    <dbReference type="NCBI Taxonomy" id="2705254"/>
    <lineage>
        <taxon>Bacteria</taxon>
        <taxon>Bacillati</taxon>
        <taxon>Actinomycetota</taxon>
        <taxon>Actinomycetes</taxon>
        <taxon>Catenulisporales</taxon>
        <taxon>Catenulisporaceae</taxon>
        <taxon>Catenulispora</taxon>
    </lineage>
</organism>
<dbReference type="Pfam" id="PF01694">
    <property type="entry name" value="Rhomboid"/>
    <property type="match status" value="1"/>
</dbReference>
<evidence type="ECO:0000256" key="1">
    <source>
        <dbReference type="ARBA" id="ARBA00004141"/>
    </source>
</evidence>
<evidence type="ECO:0000256" key="2">
    <source>
        <dbReference type="ARBA" id="ARBA00009045"/>
    </source>
</evidence>
<comment type="caution">
    <text evidence="9">The sequence shown here is derived from an EMBL/GenBank/DDBJ whole genome shotgun (WGS) entry which is preliminary data.</text>
</comment>
<dbReference type="EMBL" id="JAAFYZ010000198">
    <property type="protein sequence ID" value="MBS2552591.1"/>
    <property type="molecule type" value="Genomic_DNA"/>
</dbReference>
<evidence type="ECO:0000313" key="10">
    <source>
        <dbReference type="Proteomes" id="UP000730482"/>
    </source>
</evidence>
<dbReference type="GO" id="GO:0008233">
    <property type="term" value="F:peptidase activity"/>
    <property type="evidence" value="ECO:0007669"/>
    <property type="project" value="UniProtKB-KW"/>
</dbReference>
<dbReference type="InterPro" id="IPR035952">
    <property type="entry name" value="Rhomboid-like_sf"/>
</dbReference>
<proteinExistence type="inferred from homology"/>
<feature type="transmembrane region" description="Helical" evidence="7">
    <location>
        <begin position="154"/>
        <end position="173"/>
    </location>
</feature>
<evidence type="ECO:0000259" key="8">
    <source>
        <dbReference type="Pfam" id="PF01694"/>
    </source>
</evidence>
<evidence type="ECO:0000256" key="3">
    <source>
        <dbReference type="ARBA" id="ARBA00022692"/>
    </source>
</evidence>
<keyword evidence="9" id="KW-0645">Protease</keyword>
<name>A0ABS5L2P1_9ACTN</name>
<evidence type="ECO:0000256" key="4">
    <source>
        <dbReference type="ARBA" id="ARBA00022801"/>
    </source>
</evidence>
<feature type="transmembrane region" description="Helical" evidence="7">
    <location>
        <begin position="259"/>
        <end position="275"/>
    </location>
</feature>
<evidence type="ECO:0000256" key="5">
    <source>
        <dbReference type="ARBA" id="ARBA00022989"/>
    </source>
</evidence>
<comment type="subcellular location">
    <subcellularLocation>
        <location evidence="1">Membrane</location>
        <topology evidence="1">Multi-pass membrane protein</topology>
    </subcellularLocation>
</comment>
<dbReference type="SUPFAM" id="SSF144091">
    <property type="entry name" value="Rhomboid-like"/>
    <property type="match status" value="1"/>
</dbReference>
<keyword evidence="3 7" id="KW-0812">Transmembrane</keyword>
<accession>A0ABS5L2P1</accession>
<dbReference type="GO" id="GO:0006508">
    <property type="term" value="P:proteolysis"/>
    <property type="evidence" value="ECO:0007669"/>
    <property type="project" value="UniProtKB-KW"/>
</dbReference>
<dbReference type="Gene3D" id="1.20.1540.10">
    <property type="entry name" value="Rhomboid-like"/>
    <property type="match status" value="1"/>
</dbReference>
<keyword evidence="5 7" id="KW-1133">Transmembrane helix</keyword>
<feature type="transmembrane region" description="Helical" evidence="7">
    <location>
        <begin position="180"/>
        <end position="201"/>
    </location>
</feature>
<feature type="transmembrane region" description="Helical" evidence="7">
    <location>
        <begin position="287"/>
        <end position="306"/>
    </location>
</feature>
<comment type="similarity">
    <text evidence="2">Belongs to the peptidase S54 family.</text>
</comment>
<gene>
    <name evidence="9" type="ORF">KGQ19_37620</name>
</gene>
<evidence type="ECO:0000313" key="9">
    <source>
        <dbReference type="EMBL" id="MBS2552591.1"/>
    </source>
</evidence>
<dbReference type="InterPro" id="IPR050925">
    <property type="entry name" value="Rhomboid_protease_S54"/>
</dbReference>
<sequence length="349" mass="37456">MTVPDAPAPVTTCYRHSGRESRVRCTRCDRYICPDCMLSASVGFQCPDCVRAGNKDVRPARTLFGARAADGSRPVATIALVALNFAVYAAELMKHSVVDRLSLLSDAMIGPDNGIYLTMPSPPPGYQTVGVAHGEWYRLLTSAFVHILPNQPPLGPMHILFNMLSLWMFGVVLEAQIGRVRFVTAYLLSAVGGSVLCYYLTAPYAQSIGASGAIFGLIGMYFVLSRKLHFDPLGARRQLIAAVLWLVLASRFTSWQGHLGGLITGIVIGLAFRYAPRARQASVQTAAMVAILAVLIGATAVRTSVLHSSIDDPKSRNGQSAGDVVRYGRTVDVASDRPAETLAGLPPGH</sequence>
<dbReference type="PANTHER" id="PTHR43731:SF14">
    <property type="entry name" value="PRESENILIN-ASSOCIATED RHOMBOID-LIKE PROTEIN, MITOCHONDRIAL"/>
    <property type="match status" value="1"/>
</dbReference>
<feature type="transmembrane region" description="Helical" evidence="7">
    <location>
        <begin position="236"/>
        <end position="253"/>
    </location>
</feature>
<evidence type="ECO:0000256" key="6">
    <source>
        <dbReference type="ARBA" id="ARBA00023136"/>
    </source>
</evidence>
<protein>
    <submittedName>
        <fullName evidence="9">Rhomboid family intramembrane serine protease</fullName>
    </submittedName>
</protein>
<reference evidence="9 10" key="1">
    <citation type="submission" date="2020-02" db="EMBL/GenBank/DDBJ databases">
        <title>Acidophilic actinobacteria isolated from forest soil.</title>
        <authorList>
            <person name="Golinska P."/>
        </authorList>
    </citation>
    <scope>NUCLEOTIDE SEQUENCE [LARGE SCALE GENOMIC DNA]</scope>
    <source>
        <strain evidence="9 10">NL8</strain>
    </source>
</reference>
<feature type="transmembrane region" description="Helical" evidence="7">
    <location>
        <begin position="207"/>
        <end position="224"/>
    </location>
</feature>
<dbReference type="Proteomes" id="UP000730482">
    <property type="component" value="Unassembled WGS sequence"/>
</dbReference>
<keyword evidence="10" id="KW-1185">Reference proteome</keyword>
<feature type="domain" description="Peptidase S54 rhomboid" evidence="8">
    <location>
        <begin position="134"/>
        <end position="273"/>
    </location>
</feature>
<keyword evidence="6 7" id="KW-0472">Membrane</keyword>